<name>A0ABU9T6S1_9HYPH</name>
<dbReference type="SUPFAM" id="SSF51261">
    <property type="entry name" value="Duplicated hybrid motif"/>
    <property type="match status" value="1"/>
</dbReference>
<evidence type="ECO:0000256" key="5">
    <source>
        <dbReference type="ARBA" id="ARBA00022833"/>
    </source>
</evidence>
<keyword evidence="8" id="KW-1133">Transmembrane helix</keyword>
<keyword evidence="8" id="KW-0812">Transmembrane</keyword>
<proteinExistence type="predicted"/>
<evidence type="ECO:0000256" key="7">
    <source>
        <dbReference type="SAM" id="MobiDB-lite"/>
    </source>
</evidence>
<dbReference type="Proteomes" id="UP001477870">
    <property type="component" value="Unassembled WGS sequence"/>
</dbReference>
<evidence type="ECO:0000259" key="9">
    <source>
        <dbReference type="Pfam" id="PF01551"/>
    </source>
</evidence>
<keyword evidence="8" id="KW-0472">Membrane</keyword>
<gene>
    <name evidence="10" type="ORF">WNY59_07610</name>
</gene>
<feature type="transmembrane region" description="Helical" evidence="8">
    <location>
        <begin position="32"/>
        <end position="57"/>
    </location>
</feature>
<keyword evidence="2" id="KW-0645">Protease</keyword>
<dbReference type="PANTHER" id="PTHR21666">
    <property type="entry name" value="PEPTIDASE-RELATED"/>
    <property type="match status" value="1"/>
</dbReference>
<organism evidence="10 11">
    <name type="scientific">Ahrensia kielensis</name>
    <dbReference type="NCBI Taxonomy" id="76980"/>
    <lineage>
        <taxon>Bacteria</taxon>
        <taxon>Pseudomonadati</taxon>
        <taxon>Pseudomonadota</taxon>
        <taxon>Alphaproteobacteria</taxon>
        <taxon>Hyphomicrobiales</taxon>
        <taxon>Ahrensiaceae</taxon>
        <taxon>Ahrensia</taxon>
    </lineage>
</organism>
<evidence type="ECO:0000313" key="11">
    <source>
        <dbReference type="Proteomes" id="UP001477870"/>
    </source>
</evidence>
<accession>A0ABU9T6S1</accession>
<evidence type="ECO:0000256" key="8">
    <source>
        <dbReference type="SAM" id="Phobius"/>
    </source>
</evidence>
<dbReference type="RefSeq" id="WP_342847953.1">
    <property type="nucleotide sequence ID" value="NZ_JBBMQO010000003.1"/>
</dbReference>
<dbReference type="EC" id="3.4.-.-" evidence="10"/>
<dbReference type="EMBL" id="JBBMQO010000003">
    <property type="protein sequence ID" value="MEM5501453.1"/>
    <property type="molecule type" value="Genomic_DNA"/>
</dbReference>
<evidence type="ECO:0000256" key="2">
    <source>
        <dbReference type="ARBA" id="ARBA00022670"/>
    </source>
</evidence>
<comment type="cofactor">
    <cofactor evidence="1">
        <name>Zn(2+)</name>
        <dbReference type="ChEBI" id="CHEBI:29105"/>
    </cofactor>
</comment>
<protein>
    <submittedName>
        <fullName evidence="10">M23 family metallopeptidase</fullName>
        <ecNumber evidence="10">3.4.-.-</ecNumber>
    </submittedName>
</protein>
<keyword evidence="11" id="KW-1185">Reference proteome</keyword>
<reference evidence="10 11" key="1">
    <citation type="submission" date="2024-03" db="EMBL/GenBank/DDBJ databases">
        <title>Community enrichment and isolation of bacterial strains for fucoidan degradation.</title>
        <authorList>
            <person name="Sichert A."/>
        </authorList>
    </citation>
    <scope>NUCLEOTIDE SEQUENCE [LARGE SCALE GENOMIC DNA]</scope>
    <source>
        <strain evidence="10 11">AS62</strain>
    </source>
</reference>
<keyword evidence="6" id="KW-0482">Metalloprotease</keyword>
<dbReference type="GO" id="GO:0016787">
    <property type="term" value="F:hydrolase activity"/>
    <property type="evidence" value="ECO:0007669"/>
    <property type="project" value="UniProtKB-KW"/>
</dbReference>
<dbReference type="PANTHER" id="PTHR21666:SF288">
    <property type="entry name" value="CELL DIVISION PROTEIN YTFB"/>
    <property type="match status" value="1"/>
</dbReference>
<dbReference type="InterPro" id="IPR016047">
    <property type="entry name" value="M23ase_b-sheet_dom"/>
</dbReference>
<keyword evidence="3" id="KW-0479">Metal-binding</keyword>
<feature type="region of interest" description="Disordered" evidence="7">
    <location>
        <begin position="140"/>
        <end position="159"/>
    </location>
</feature>
<evidence type="ECO:0000256" key="6">
    <source>
        <dbReference type="ARBA" id="ARBA00023049"/>
    </source>
</evidence>
<evidence type="ECO:0000256" key="1">
    <source>
        <dbReference type="ARBA" id="ARBA00001947"/>
    </source>
</evidence>
<keyword evidence="5" id="KW-0862">Zinc</keyword>
<keyword evidence="4 10" id="KW-0378">Hydrolase</keyword>
<evidence type="ECO:0000256" key="3">
    <source>
        <dbReference type="ARBA" id="ARBA00022723"/>
    </source>
</evidence>
<dbReference type="InterPro" id="IPR011055">
    <property type="entry name" value="Dup_hybrid_motif"/>
</dbReference>
<evidence type="ECO:0000313" key="10">
    <source>
        <dbReference type="EMBL" id="MEM5501453.1"/>
    </source>
</evidence>
<feature type="domain" description="M23ase beta-sheet core" evidence="9">
    <location>
        <begin position="310"/>
        <end position="404"/>
    </location>
</feature>
<sequence length="418" mass="45052">MKKVQEFGKRKEPHTVIIAQGQNIRHFTIRPWVVGLAATLFMAMAVGYLLSTSYLILRDDLLNTAVARQAKLQHAYEDRIASLRGQVDRITSHRLLDQQFMEGKIAELASRQNVLASRSGMIEPLLERAKELGVSASPASASTLPVPKLRPGTKNKQARLGFGAPVTNIDTITTGSIAAQDADELPSLTKLADVKSDLHDIERTQIEQIAALSDAAAEQREKIVNTARQAGLPIRALETTGTGGPFIPSNAKDLDAIFDSEIVSFNKAIEELEETKETVRSFPIANPAPGKSISSKFGHRKDPIIGKSAFHGGIDFRAPTGTRINAAANGKVVKAGRNGGYGNMVEIKHANGLTTRYAHLSRIYVKAGQRVVAGQKIGASGSTGRSTGPHLHYEVRSGGKPINPIGYLNAGTRLSDYL</sequence>
<dbReference type="InterPro" id="IPR050570">
    <property type="entry name" value="Cell_wall_metabolism_enzyme"/>
</dbReference>
<dbReference type="CDD" id="cd12797">
    <property type="entry name" value="M23_peptidase"/>
    <property type="match status" value="1"/>
</dbReference>
<dbReference type="Gene3D" id="2.70.70.10">
    <property type="entry name" value="Glucose Permease (Domain IIA)"/>
    <property type="match status" value="1"/>
</dbReference>
<comment type="caution">
    <text evidence="10">The sequence shown here is derived from an EMBL/GenBank/DDBJ whole genome shotgun (WGS) entry which is preliminary data.</text>
</comment>
<dbReference type="Pfam" id="PF01551">
    <property type="entry name" value="Peptidase_M23"/>
    <property type="match status" value="1"/>
</dbReference>
<evidence type="ECO:0000256" key="4">
    <source>
        <dbReference type="ARBA" id="ARBA00022801"/>
    </source>
</evidence>